<dbReference type="Proteomes" id="UP000031599">
    <property type="component" value="Unassembled WGS sequence"/>
</dbReference>
<protein>
    <submittedName>
        <fullName evidence="2">Uncharacterized protein</fullName>
    </submittedName>
</protein>
<name>A0A0C1ZXJ8_9BACT</name>
<dbReference type="RefSeq" id="WP_146659520.1">
    <property type="nucleotide sequence ID" value="NZ_JMCC02000046.1"/>
</dbReference>
<feature type="region of interest" description="Disordered" evidence="1">
    <location>
        <begin position="114"/>
        <end position="174"/>
    </location>
</feature>
<sequence>MARAEKAEAARLTMDILDDLEAEIEMLKVAYERYFNGVDRIPPRREHDAVKLHLRNIERMRGGVTALRFRTQTLKARVVTYEHYWTRILRQIEQGTFKRLLAVSARREYEAQRRRAEEDGSAAAQSGVRTIVDPAQSGVRPKVERDASKSGVRPKVDRGAATARGAASRHLPDGVDAREARDLFKQFVAAKKAAGESVSGLTYGRLIDKLAREVPKLQKKHGDEIRFEVDTSGGKVRLRARKRRSDQKAS</sequence>
<dbReference type="NCBIfam" id="NF041621">
    <property type="entry name" value="MXAN_5187_C_dom"/>
    <property type="match status" value="1"/>
</dbReference>
<evidence type="ECO:0000313" key="2">
    <source>
        <dbReference type="EMBL" id="KIG15873.1"/>
    </source>
</evidence>
<feature type="compositionally biased region" description="Basic and acidic residues" evidence="1">
    <location>
        <begin position="141"/>
        <end position="158"/>
    </location>
</feature>
<evidence type="ECO:0000256" key="1">
    <source>
        <dbReference type="SAM" id="MobiDB-lite"/>
    </source>
</evidence>
<organism evidence="2 3">
    <name type="scientific">Enhygromyxa salina</name>
    <dbReference type="NCBI Taxonomy" id="215803"/>
    <lineage>
        <taxon>Bacteria</taxon>
        <taxon>Pseudomonadati</taxon>
        <taxon>Myxococcota</taxon>
        <taxon>Polyangia</taxon>
        <taxon>Nannocystales</taxon>
        <taxon>Nannocystaceae</taxon>
        <taxon>Enhygromyxa</taxon>
    </lineage>
</organism>
<proteinExistence type="predicted"/>
<reference evidence="2 3" key="1">
    <citation type="submission" date="2014-12" db="EMBL/GenBank/DDBJ databases">
        <title>Genome assembly of Enhygromyxa salina DSM 15201.</title>
        <authorList>
            <person name="Sharma G."/>
            <person name="Subramanian S."/>
        </authorList>
    </citation>
    <scope>NUCLEOTIDE SEQUENCE [LARGE SCALE GENOMIC DNA]</scope>
    <source>
        <strain evidence="2 3">DSM 15201</strain>
    </source>
</reference>
<evidence type="ECO:0000313" key="3">
    <source>
        <dbReference type="Proteomes" id="UP000031599"/>
    </source>
</evidence>
<gene>
    <name evidence="2" type="ORF">DB30_05180</name>
</gene>
<comment type="caution">
    <text evidence="2">The sequence shown here is derived from an EMBL/GenBank/DDBJ whole genome shotgun (WGS) entry which is preliminary data.</text>
</comment>
<dbReference type="AlphaFoldDB" id="A0A0C1ZXJ8"/>
<accession>A0A0C1ZXJ8</accession>
<dbReference type="EMBL" id="JMCC02000046">
    <property type="protein sequence ID" value="KIG15873.1"/>
    <property type="molecule type" value="Genomic_DNA"/>
</dbReference>